<dbReference type="InterPro" id="IPR018317">
    <property type="entry name" value="QueC"/>
</dbReference>
<sequence length="88" mass="9951">MENAINMGTVFAVEHGKKIKIHAPFIHMKKSEEIKLGMKLGVDYSLTWSCYRGEELACGVCDSCLLRLRAFHEAGYEDPIKYEVNNNG</sequence>
<dbReference type="PANTHER" id="PTHR42914:SF1">
    <property type="entry name" value="7-CYANO-7-DEAZAGUANINE SYNTHASE"/>
    <property type="match status" value="1"/>
</dbReference>
<keyword evidence="3" id="KW-0479">Metal-binding</keyword>
<proteinExistence type="inferred from homology"/>
<evidence type="ECO:0000256" key="1">
    <source>
        <dbReference type="ARBA" id="ARBA00005061"/>
    </source>
</evidence>
<dbReference type="SUPFAM" id="SSF52402">
    <property type="entry name" value="Adenine nucleotide alpha hydrolases-like"/>
    <property type="match status" value="1"/>
</dbReference>
<keyword evidence="2" id="KW-0436">Ligase</keyword>
<dbReference type="PANTHER" id="PTHR42914">
    <property type="entry name" value="7-CYANO-7-DEAZAGUANINE SYNTHASE"/>
    <property type="match status" value="1"/>
</dbReference>
<accession>A0A4R7KU57</accession>
<evidence type="ECO:0000256" key="4">
    <source>
        <dbReference type="ARBA" id="ARBA00022741"/>
    </source>
</evidence>
<dbReference type="GO" id="GO:0005524">
    <property type="term" value="F:ATP binding"/>
    <property type="evidence" value="ECO:0007669"/>
    <property type="project" value="UniProtKB-KW"/>
</dbReference>
<dbReference type="GO" id="GO:0016874">
    <property type="term" value="F:ligase activity"/>
    <property type="evidence" value="ECO:0007669"/>
    <property type="project" value="UniProtKB-KW"/>
</dbReference>
<dbReference type="Pfam" id="PF06508">
    <property type="entry name" value="QueC"/>
    <property type="match status" value="1"/>
</dbReference>
<reference evidence="10 11" key="1">
    <citation type="submission" date="2019-03" db="EMBL/GenBank/DDBJ databases">
        <title>Genomic Encyclopedia of Type Strains, Phase IV (KMG-IV): sequencing the most valuable type-strain genomes for metagenomic binning, comparative biology and taxonomic classification.</title>
        <authorList>
            <person name="Goeker M."/>
        </authorList>
    </citation>
    <scope>NUCLEOTIDE SEQUENCE [LARGE SCALE GENOMIC DNA]</scope>
    <source>
        <strain evidence="10 11">DSM 24455</strain>
    </source>
</reference>
<evidence type="ECO:0000256" key="9">
    <source>
        <dbReference type="ARBA" id="ARBA00047890"/>
    </source>
</evidence>
<comment type="similarity">
    <text evidence="7">Belongs to the QueC family.</text>
</comment>
<evidence type="ECO:0000256" key="2">
    <source>
        <dbReference type="ARBA" id="ARBA00022598"/>
    </source>
</evidence>
<comment type="caution">
    <text evidence="10">The sequence shown here is derived from an EMBL/GenBank/DDBJ whole genome shotgun (WGS) entry which is preliminary data.</text>
</comment>
<organism evidence="10 11">
    <name type="scientific">Fonticella tunisiensis</name>
    <dbReference type="NCBI Taxonomy" id="1096341"/>
    <lineage>
        <taxon>Bacteria</taxon>
        <taxon>Bacillati</taxon>
        <taxon>Bacillota</taxon>
        <taxon>Clostridia</taxon>
        <taxon>Eubacteriales</taxon>
        <taxon>Clostridiaceae</taxon>
        <taxon>Fonticella</taxon>
    </lineage>
</organism>
<evidence type="ECO:0000256" key="7">
    <source>
        <dbReference type="ARBA" id="ARBA00037993"/>
    </source>
</evidence>
<evidence type="ECO:0000256" key="6">
    <source>
        <dbReference type="ARBA" id="ARBA00022840"/>
    </source>
</evidence>
<dbReference type="EC" id="6.3.4.20" evidence="8"/>
<keyword evidence="11" id="KW-1185">Reference proteome</keyword>
<comment type="pathway">
    <text evidence="1">Purine metabolism; 7-cyano-7-deazaguanine biosynthesis.</text>
</comment>
<protein>
    <recommendedName>
        <fullName evidence="8">7-cyano-7-deazaguanine synthase</fullName>
        <ecNumber evidence="8">6.3.4.20</ecNumber>
    </recommendedName>
</protein>
<gene>
    <name evidence="10" type="ORF">EDD71_10117</name>
</gene>
<dbReference type="AlphaFoldDB" id="A0A4R7KU57"/>
<keyword evidence="4" id="KW-0547">Nucleotide-binding</keyword>
<evidence type="ECO:0000313" key="11">
    <source>
        <dbReference type="Proteomes" id="UP000295325"/>
    </source>
</evidence>
<dbReference type="Gene3D" id="3.40.50.620">
    <property type="entry name" value="HUPs"/>
    <property type="match status" value="1"/>
</dbReference>
<keyword evidence="5" id="KW-0862">Zinc</keyword>
<comment type="catalytic activity">
    <reaction evidence="9">
        <text>7-carboxy-7-carbaguanine + NH4(+) + 2 ATP = 7-cyano-7-carbaguanine + 2 AMP + 2 diphosphate + 2 H(+)</text>
        <dbReference type="Rhea" id="RHEA:27982"/>
        <dbReference type="ChEBI" id="CHEBI:15378"/>
        <dbReference type="ChEBI" id="CHEBI:28938"/>
        <dbReference type="ChEBI" id="CHEBI:30616"/>
        <dbReference type="ChEBI" id="CHEBI:33019"/>
        <dbReference type="ChEBI" id="CHEBI:45075"/>
        <dbReference type="ChEBI" id="CHEBI:61036"/>
        <dbReference type="ChEBI" id="CHEBI:456215"/>
        <dbReference type="EC" id="6.3.4.20"/>
    </reaction>
</comment>
<keyword evidence="6" id="KW-0067">ATP-binding</keyword>
<evidence type="ECO:0000256" key="5">
    <source>
        <dbReference type="ARBA" id="ARBA00022833"/>
    </source>
</evidence>
<evidence type="ECO:0000256" key="8">
    <source>
        <dbReference type="ARBA" id="ARBA00039149"/>
    </source>
</evidence>
<dbReference type="GO" id="GO:0046872">
    <property type="term" value="F:metal ion binding"/>
    <property type="evidence" value="ECO:0007669"/>
    <property type="project" value="UniProtKB-KW"/>
</dbReference>
<name>A0A4R7KU57_9CLOT</name>
<dbReference type="EMBL" id="SOAZ01000001">
    <property type="protein sequence ID" value="TDT63593.1"/>
    <property type="molecule type" value="Genomic_DNA"/>
</dbReference>
<evidence type="ECO:0000256" key="3">
    <source>
        <dbReference type="ARBA" id="ARBA00022723"/>
    </source>
</evidence>
<dbReference type="InterPro" id="IPR014729">
    <property type="entry name" value="Rossmann-like_a/b/a_fold"/>
</dbReference>
<dbReference type="Proteomes" id="UP000295325">
    <property type="component" value="Unassembled WGS sequence"/>
</dbReference>
<evidence type="ECO:0000313" key="10">
    <source>
        <dbReference type="EMBL" id="TDT63593.1"/>
    </source>
</evidence>